<organism evidence="2 3">
    <name type="scientific">Rhizobium leguminosarum</name>
    <dbReference type="NCBI Taxonomy" id="384"/>
    <lineage>
        <taxon>Bacteria</taxon>
        <taxon>Pseudomonadati</taxon>
        <taxon>Pseudomonadota</taxon>
        <taxon>Alphaproteobacteria</taxon>
        <taxon>Hyphomicrobiales</taxon>
        <taxon>Rhizobiaceae</taxon>
        <taxon>Rhizobium/Agrobacterium group</taxon>
        <taxon>Rhizobium</taxon>
    </lineage>
</organism>
<evidence type="ECO:0000313" key="3">
    <source>
        <dbReference type="Proteomes" id="UP000283817"/>
    </source>
</evidence>
<dbReference type="Proteomes" id="UP000283817">
    <property type="component" value="Unassembled WGS sequence"/>
</dbReference>
<sequence>MQVLPAKEKVGTAKKRPAANLVMAFPAQMRMAIRRGNQRPESMSRKTVKRFCGNDERWK</sequence>
<protein>
    <submittedName>
        <fullName evidence="2">Uncharacterized protein</fullName>
    </submittedName>
</protein>
<comment type="caution">
    <text evidence="2">The sequence shown here is derived from an EMBL/GenBank/DDBJ whole genome shotgun (WGS) entry which is preliminary data.</text>
</comment>
<dbReference type="EMBL" id="SBHX01000075">
    <property type="protein sequence ID" value="RWX23595.1"/>
    <property type="molecule type" value="Genomic_DNA"/>
</dbReference>
<feature type="region of interest" description="Disordered" evidence="1">
    <location>
        <begin position="35"/>
        <end position="59"/>
    </location>
</feature>
<reference evidence="2 3" key="1">
    <citation type="submission" date="2019-01" db="EMBL/GenBank/DDBJ databases">
        <title>RHIZO-ID as a novel technology for direct rhizobia identification.</title>
        <authorList>
            <person name="De Meyer S.E."/>
        </authorList>
    </citation>
    <scope>NUCLEOTIDE SEQUENCE [LARGE SCALE GENOMIC DNA]</scope>
    <source>
        <strain evidence="2 3">WSM448</strain>
    </source>
</reference>
<proteinExistence type="predicted"/>
<gene>
    <name evidence="2" type="ORF">EHI47_30635</name>
</gene>
<evidence type="ECO:0000256" key="1">
    <source>
        <dbReference type="SAM" id="MobiDB-lite"/>
    </source>
</evidence>
<accession>A0A444HMU7</accession>
<evidence type="ECO:0000313" key="2">
    <source>
        <dbReference type="EMBL" id="RWX23595.1"/>
    </source>
</evidence>
<dbReference type="AlphaFoldDB" id="A0A444HMU7"/>
<name>A0A444HMU7_RHILE</name>